<name>A0A1I2P7Q3_9BACL</name>
<dbReference type="Pfam" id="PF00293">
    <property type="entry name" value="NUDIX"/>
    <property type="match status" value="1"/>
</dbReference>
<dbReference type="EMBL" id="FOOK01000015">
    <property type="protein sequence ID" value="SFG09676.1"/>
    <property type="molecule type" value="Genomic_DNA"/>
</dbReference>
<evidence type="ECO:0000313" key="3">
    <source>
        <dbReference type="Proteomes" id="UP000198661"/>
    </source>
</evidence>
<dbReference type="AlphaFoldDB" id="A0A1I2P7Q3"/>
<dbReference type="Gene3D" id="3.90.79.10">
    <property type="entry name" value="Nucleoside Triphosphate Pyrophosphohydrolase"/>
    <property type="match status" value="1"/>
</dbReference>
<gene>
    <name evidence="2" type="ORF">SAMN04488025_11540</name>
</gene>
<protein>
    <submittedName>
        <fullName evidence="2">NUDIX domain-containing protein</fullName>
    </submittedName>
</protein>
<organism evidence="2 3">
    <name type="scientific">Planifilum fulgidum</name>
    <dbReference type="NCBI Taxonomy" id="201973"/>
    <lineage>
        <taxon>Bacteria</taxon>
        <taxon>Bacillati</taxon>
        <taxon>Bacillota</taxon>
        <taxon>Bacilli</taxon>
        <taxon>Bacillales</taxon>
        <taxon>Thermoactinomycetaceae</taxon>
        <taxon>Planifilum</taxon>
    </lineage>
</organism>
<reference evidence="2 3" key="1">
    <citation type="submission" date="2016-10" db="EMBL/GenBank/DDBJ databases">
        <authorList>
            <person name="de Groot N.N."/>
        </authorList>
    </citation>
    <scope>NUCLEOTIDE SEQUENCE [LARGE SCALE GENOMIC DNA]</scope>
    <source>
        <strain evidence="2 3">DSM 44945</strain>
    </source>
</reference>
<dbReference type="Proteomes" id="UP000198661">
    <property type="component" value="Unassembled WGS sequence"/>
</dbReference>
<evidence type="ECO:0000259" key="1">
    <source>
        <dbReference type="Pfam" id="PF00293"/>
    </source>
</evidence>
<accession>A0A1I2P7Q3</accession>
<evidence type="ECO:0000313" key="2">
    <source>
        <dbReference type="EMBL" id="SFG09676.1"/>
    </source>
</evidence>
<sequence>MDETLMDIASLTRNQPFCAGVILAKGRCLLLTLNADGVPETLKGTAWRVGGVGGGQEPGETVWDCALREAREEAFAEVELIPSPSTYFHNMDTGAIRRIRVRDPVPPLLFSRTVNPRPDRPYAPGLPTGPFIHFALFLSRPKAWDTIRPGDDVQGLLLCPVDGWTRLKAGNKLKELARSGIEVIGRPNVDWERRPWFRRRSRWTPFSPFWKNIRNCLTS</sequence>
<proteinExistence type="predicted"/>
<dbReference type="RefSeq" id="WP_092038458.1">
    <property type="nucleotide sequence ID" value="NZ_FOOK01000015.1"/>
</dbReference>
<dbReference type="InterPro" id="IPR000086">
    <property type="entry name" value="NUDIX_hydrolase_dom"/>
</dbReference>
<dbReference type="SUPFAM" id="SSF55811">
    <property type="entry name" value="Nudix"/>
    <property type="match status" value="1"/>
</dbReference>
<feature type="domain" description="Nudix hydrolase" evidence="1">
    <location>
        <begin position="25"/>
        <end position="80"/>
    </location>
</feature>
<keyword evidence="3" id="KW-1185">Reference proteome</keyword>
<dbReference type="InterPro" id="IPR015797">
    <property type="entry name" value="NUDIX_hydrolase-like_dom_sf"/>
</dbReference>